<dbReference type="AlphaFoldDB" id="A0A9P6ZGF3"/>
<accession>A0A9P6ZGF3</accession>
<gene>
    <name evidence="3" type="ORF">EV702DRAFT_981816</name>
</gene>
<dbReference type="Proteomes" id="UP000714275">
    <property type="component" value="Unassembled WGS sequence"/>
</dbReference>
<dbReference type="InterPro" id="IPR000719">
    <property type="entry name" value="Prot_kinase_dom"/>
</dbReference>
<dbReference type="PROSITE" id="PS50011">
    <property type="entry name" value="PROTEIN_KINASE_DOM"/>
    <property type="match status" value="1"/>
</dbReference>
<feature type="region of interest" description="Disordered" evidence="1">
    <location>
        <begin position="1"/>
        <end position="42"/>
    </location>
</feature>
<dbReference type="Gene3D" id="1.10.510.10">
    <property type="entry name" value="Transferase(Phosphotransferase) domain 1"/>
    <property type="match status" value="1"/>
</dbReference>
<name>A0A9P6ZGF3_9AGAM</name>
<protein>
    <recommendedName>
        <fullName evidence="2">Protein kinase domain-containing protein</fullName>
    </recommendedName>
</protein>
<proteinExistence type="predicted"/>
<evidence type="ECO:0000313" key="4">
    <source>
        <dbReference type="Proteomes" id="UP000714275"/>
    </source>
</evidence>
<feature type="domain" description="Protein kinase" evidence="2">
    <location>
        <begin position="212"/>
        <end position="473"/>
    </location>
</feature>
<organism evidence="3 4">
    <name type="scientific">Suillus placidus</name>
    <dbReference type="NCBI Taxonomy" id="48579"/>
    <lineage>
        <taxon>Eukaryota</taxon>
        <taxon>Fungi</taxon>
        <taxon>Dikarya</taxon>
        <taxon>Basidiomycota</taxon>
        <taxon>Agaricomycotina</taxon>
        <taxon>Agaricomycetes</taxon>
        <taxon>Agaricomycetidae</taxon>
        <taxon>Boletales</taxon>
        <taxon>Suillineae</taxon>
        <taxon>Suillaceae</taxon>
        <taxon>Suillus</taxon>
    </lineage>
</organism>
<dbReference type="GO" id="GO:0004672">
    <property type="term" value="F:protein kinase activity"/>
    <property type="evidence" value="ECO:0007669"/>
    <property type="project" value="InterPro"/>
</dbReference>
<dbReference type="OrthoDB" id="4062651at2759"/>
<dbReference type="EMBL" id="JABBWD010000116">
    <property type="protein sequence ID" value="KAG1764962.1"/>
    <property type="molecule type" value="Genomic_DNA"/>
</dbReference>
<dbReference type="InterPro" id="IPR011009">
    <property type="entry name" value="Kinase-like_dom_sf"/>
</dbReference>
<reference evidence="3" key="1">
    <citation type="journal article" date="2020" name="New Phytol.">
        <title>Comparative genomics reveals dynamic genome evolution in host specialist ectomycorrhizal fungi.</title>
        <authorList>
            <person name="Lofgren L.A."/>
            <person name="Nguyen N.H."/>
            <person name="Vilgalys R."/>
            <person name="Ruytinx J."/>
            <person name="Liao H.L."/>
            <person name="Branco S."/>
            <person name="Kuo A."/>
            <person name="LaButti K."/>
            <person name="Lipzen A."/>
            <person name="Andreopoulos W."/>
            <person name="Pangilinan J."/>
            <person name="Riley R."/>
            <person name="Hundley H."/>
            <person name="Na H."/>
            <person name="Barry K."/>
            <person name="Grigoriev I.V."/>
            <person name="Stajich J.E."/>
            <person name="Kennedy P.G."/>
        </authorList>
    </citation>
    <scope>NUCLEOTIDE SEQUENCE</scope>
    <source>
        <strain evidence="3">DOB743</strain>
    </source>
</reference>
<evidence type="ECO:0000313" key="3">
    <source>
        <dbReference type="EMBL" id="KAG1764962.1"/>
    </source>
</evidence>
<sequence length="473" mass="53595">MARESFLTHTDNHFLKGIGNKRSQSPSETSQPSSFRDRQKDSKIQIACGRPREVEETIPVMLLHPAFGQFIDDSQTHIATDDDNHFIGKLAHAMSALYENEGERVDAVSKVLDGYHIRLRLKRKVQGTAYEMDGDISIDVNDRRHPYVIVEFKNETGSSTSEPYVQALMYYLQSTRTYAPTLSGSTLPCFLLAIFGPTIVFASAVWTLRPIVQILSTPISFNFHSLDRHNHVTAARHMAAFRKAVRTLERHYETLPPDSELVSKLSHPTIFPYPTTFTSLDDNSTVVFKYREHLEEDGGKSKRLIFFGTLDEGDAEVPICIKFVQDYSRDAHMHCAEAGVSPRLRGFEQLPGGWYMAVMDRLVAYDVLADLPIGELIPRSVFDSIGNHLGTLHDSKLVHGDIRDTNILLKREDRTQFMIIDFDWAGVADVVRYPAYVNYRDVERPHDARDGLPIKAAHDDAMLGFLIARRSQK</sequence>
<dbReference type="GO" id="GO:0005524">
    <property type="term" value="F:ATP binding"/>
    <property type="evidence" value="ECO:0007669"/>
    <property type="project" value="InterPro"/>
</dbReference>
<evidence type="ECO:0000256" key="1">
    <source>
        <dbReference type="SAM" id="MobiDB-lite"/>
    </source>
</evidence>
<keyword evidence="4" id="KW-1185">Reference proteome</keyword>
<evidence type="ECO:0000259" key="2">
    <source>
        <dbReference type="PROSITE" id="PS50011"/>
    </source>
</evidence>
<dbReference type="SUPFAM" id="SSF56112">
    <property type="entry name" value="Protein kinase-like (PK-like)"/>
    <property type="match status" value="1"/>
</dbReference>
<comment type="caution">
    <text evidence="3">The sequence shown here is derived from an EMBL/GenBank/DDBJ whole genome shotgun (WGS) entry which is preliminary data.</text>
</comment>
<feature type="compositionally biased region" description="Low complexity" evidence="1">
    <location>
        <begin position="23"/>
        <end position="34"/>
    </location>
</feature>